<evidence type="ECO:0000313" key="13">
    <source>
        <dbReference type="EMBL" id="MEE2565247.1"/>
    </source>
</evidence>
<keyword evidence="6 11" id="KW-0133">Cell shape</keyword>
<reference evidence="13 14" key="1">
    <citation type="submission" date="2024-01" db="EMBL/GenBank/DDBJ databases">
        <title>Hyphobacterium bacterium isolated from marine sediment.</title>
        <authorList>
            <person name="Zhao S."/>
        </authorList>
    </citation>
    <scope>NUCLEOTIDE SEQUENCE [LARGE SCALE GENOMIC DNA]</scope>
    <source>
        <strain evidence="13 14">Y60-23</strain>
    </source>
</reference>
<dbReference type="InterPro" id="IPR001264">
    <property type="entry name" value="Glyco_trans_51"/>
</dbReference>
<dbReference type="EC" id="2.4.99.28" evidence="11"/>
<dbReference type="EMBL" id="JAZDRO010000001">
    <property type="protein sequence ID" value="MEE2565247.1"/>
    <property type="molecule type" value="Genomic_DNA"/>
</dbReference>
<feature type="domain" description="Glycosyl transferase family 51" evidence="12">
    <location>
        <begin position="71"/>
        <end position="219"/>
    </location>
</feature>
<comment type="caution">
    <text evidence="13">The sequence shown here is derived from an EMBL/GenBank/DDBJ whole genome shotgun (WGS) entry which is preliminary data.</text>
</comment>
<keyword evidence="4 11" id="KW-0808">Transferase</keyword>
<dbReference type="InterPro" id="IPR036950">
    <property type="entry name" value="PBP_transglycosylase"/>
</dbReference>
<evidence type="ECO:0000256" key="3">
    <source>
        <dbReference type="ARBA" id="ARBA00022676"/>
    </source>
</evidence>
<dbReference type="NCBIfam" id="TIGR02070">
    <property type="entry name" value="mono_pep_trsgly"/>
    <property type="match status" value="1"/>
</dbReference>
<keyword evidence="5 11" id="KW-0812">Transmembrane</keyword>
<evidence type="ECO:0000256" key="4">
    <source>
        <dbReference type="ARBA" id="ARBA00022679"/>
    </source>
</evidence>
<evidence type="ECO:0000256" key="6">
    <source>
        <dbReference type="ARBA" id="ARBA00022960"/>
    </source>
</evidence>
<comment type="function">
    <text evidence="11">Peptidoglycan polymerase that catalyzes glycan chain elongation from lipid-linked precursors.</text>
</comment>
<protein>
    <recommendedName>
        <fullName evidence="11">Biosynthetic peptidoglycan transglycosylase</fullName>
        <ecNumber evidence="11">2.4.99.28</ecNumber>
    </recommendedName>
    <alternativeName>
        <fullName evidence="11">Glycan polymerase</fullName>
    </alternativeName>
    <alternativeName>
        <fullName evidence="11">Peptidoglycan glycosyltransferase MtgA</fullName>
        <shortName evidence="11">PGT</shortName>
    </alternativeName>
</protein>
<gene>
    <name evidence="11 13" type="primary">mtgA</name>
    <name evidence="13" type="ORF">V0U35_01035</name>
</gene>
<keyword evidence="2 11" id="KW-0997">Cell inner membrane</keyword>
<dbReference type="InterPro" id="IPR023346">
    <property type="entry name" value="Lysozyme-like_dom_sf"/>
</dbReference>
<keyword evidence="7 11" id="KW-0573">Peptidoglycan synthesis</keyword>
<keyword evidence="9 11" id="KW-0472">Membrane</keyword>
<dbReference type="PANTHER" id="PTHR30400">
    <property type="entry name" value="MONOFUNCTIONAL BIOSYNTHETIC PEPTIDOGLYCAN TRANSGLYCOSYLASE"/>
    <property type="match status" value="1"/>
</dbReference>
<keyword evidence="1 11" id="KW-1003">Cell membrane</keyword>
<dbReference type="GO" id="GO:0016757">
    <property type="term" value="F:glycosyltransferase activity"/>
    <property type="evidence" value="ECO:0007669"/>
    <property type="project" value="UniProtKB-KW"/>
</dbReference>
<evidence type="ECO:0000256" key="2">
    <source>
        <dbReference type="ARBA" id="ARBA00022519"/>
    </source>
</evidence>
<name>A0ABU7LVG1_9PROT</name>
<dbReference type="Gene3D" id="1.10.3810.10">
    <property type="entry name" value="Biosynthetic peptidoglycan transglycosylase-like"/>
    <property type="match status" value="1"/>
</dbReference>
<proteinExistence type="inferred from homology"/>
<evidence type="ECO:0000256" key="7">
    <source>
        <dbReference type="ARBA" id="ARBA00022984"/>
    </source>
</evidence>
<dbReference type="Proteomes" id="UP001310692">
    <property type="component" value="Unassembled WGS sequence"/>
</dbReference>
<evidence type="ECO:0000256" key="1">
    <source>
        <dbReference type="ARBA" id="ARBA00022475"/>
    </source>
</evidence>
<dbReference type="PANTHER" id="PTHR30400:SF0">
    <property type="entry name" value="BIOSYNTHETIC PEPTIDOGLYCAN TRANSGLYCOSYLASE"/>
    <property type="match status" value="1"/>
</dbReference>
<evidence type="ECO:0000259" key="12">
    <source>
        <dbReference type="Pfam" id="PF00912"/>
    </source>
</evidence>
<sequence>MVSLARRLSYLRRRGPRRPWRSLGWLTLRLARGGALAASVFMLGSVLLVDLAGSFGVPPSILMGQRALQGQDVRREAVKLTRISPHLVHAVIGAEDSRFCSHDGFDTEAIREALADLRSGARRRGASTISQQTAKNLFLWNGGGWVRKGMEAWFTLLIETGWPKRRIMEAYLNIAEWGDGLFGAEAAAQARFGVSAADLSPRQAALLAAVLPNPNEWRVDPPGQYVAGRAGTLEARAGVVRREGFAGCVYP</sequence>
<keyword evidence="10 11" id="KW-0961">Cell wall biogenesis/degradation</keyword>
<evidence type="ECO:0000256" key="11">
    <source>
        <dbReference type="HAMAP-Rule" id="MF_00766"/>
    </source>
</evidence>
<keyword evidence="14" id="KW-1185">Reference proteome</keyword>
<evidence type="ECO:0000256" key="10">
    <source>
        <dbReference type="ARBA" id="ARBA00023316"/>
    </source>
</evidence>
<accession>A0ABU7LVG1</accession>
<organism evidence="13 14">
    <name type="scientific">Hyphobacterium marinum</name>
    <dbReference type="NCBI Taxonomy" id="3116574"/>
    <lineage>
        <taxon>Bacteria</taxon>
        <taxon>Pseudomonadati</taxon>
        <taxon>Pseudomonadota</taxon>
        <taxon>Alphaproteobacteria</taxon>
        <taxon>Maricaulales</taxon>
        <taxon>Maricaulaceae</taxon>
        <taxon>Hyphobacterium</taxon>
    </lineage>
</organism>
<dbReference type="InterPro" id="IPR011812">
    <property type="entry name" value="Pep_trsgly"/>
</dbReference>
<evidence type="ECO:0000256" key="5">
    <source>
        <dbReference type="ARBA" id="ARBA00022692"/>
    </source>
</evidence>
<comment type="catalytic activity">
    <reaction evidence="11">
        <text>[GlcNAc-(1-&gt;4)-Mur2Ac(oyl-L-Ala-gamma-D-Glu-L-Lys-D-Ala-D-Ala)](n)-di-trans,octa-cis-undecaprenyl diphosphate + beta-D-GlcNAc-(1-&gt;4)-Mur2Ac(oyl-L-Ala-gamma-D-Glu-L-Lys-D-Ala-D-Ala)-di-trans,octa-cis-undecaprenyl diphosphate = [GlcNAc-(1-&gt;4)-Mur2Ac(oyl-L-Ala-gamma-D-Glu-L-Lys-D-Ala-D-Ala)](n+1)-di-trans,octa-cis-undecaprenyl diphosphate + di-trans,octa-cis-undecaprenyl diphosphate + H(+)</text>
        <dbReference type="Rhea" id="RHEA:23708"/>
        <dbReference type="Rhea" id="RHEA-COMP:9602"/>
        <dbReference type="Rhea" id="RHEA-COMP:9603"/>
        <dbReference type="ChEBI" id="CHEBI:15378"/>
        <dbReference type="ChEBI" id="CHEBI:58405"/>
        <dbReference type="ChEBI" id="CHEBI:60033"/>
        <dbReference type="ChEBI" id="CHEBI:78435"/>
        <dbReference type="EC" id="2.4.99.28"/>
    </reaction>
</comment>
<evidence type="ECO:0000256" key="9">
    <source>
        <dbReference type="ARBA" id="ARBA00023136"/>
    </source>
</evidence>
<dbReference type="SUPFAM" id="SSF53955">
    <property type="entry name" value="Lysozyme-like"/>
    <property type="match status" value="1"/>
</dbReference>
<comment type="pathway">
    <text evidence="11">Cell wall biogenesis; peptidoglycan biosynthesis.</text>
</comment>
<comment type="subcellular location">
    <subcellularLocation>
        <location evidence="11">Cell inner membrane</location>
        <topology evidence="11">Single-pass membrane protein</topology>
    </subcellularLocation>
</comment>
<dbReference type="Pfam" id="PF00912">
    <property type="entry name" value="Transgly"/>
    <property type="match status" value="1"/>
</dbReference>
<comment type="similarity">
    <text evidence="11">Belongs to the glycosyltransferase 51 family.</text>
</comment>
<evidence type="ECO:0000313" key="14">
    <source>
        <dbReference type="Proteomes" id="UP001310692"/>
    </source>
</evidence>
<keyword evidence="8 11" id="KW-1133">Transmembrane helix</keyword>
<keyword evidence="3 11" id="KW-0328">Glycosyltransferase</keyword>
<evidence type="ECO:0000256" key="8">
    <source>
        <dbReference type="ARBA" id="ARBA00022989"/>
    </source>
</evidence>
<dbReference type="HAMAP" id="MF_00766">
    <property type="entry name" value="PGT_MtgA"/>
    <property type="match status" value="1"/>
</dbReference>